<evidence type="ECO:0000256" key="11">
    <source>
        <dbReference type="ARBA" id="ARBA00023125"/>
    </source>
</evidence>
<keyword evidence="7 15" id="KW-0540">Nuclease</keyword>
<evidence type="ECO:0000256" key="14">
    <source>
        <dbReference type="ARBA" id="ARBA00049244"/>
    </source>
</evidence>
<name>A0A8T5UZN9_9EURY</name>
<dbReference type="InterPro" id="IPR024826">
    <property type="entry name" value="DNA_pol_delta/II_ssu"/>
</dbReference>
<dbReference type="EMBL" id="JAIOUQ010000003">
    <property type="protein sequence ID" value="MBZ2165051.1"/>
    <property type="molecule type" value="Genomic_DNA"/>
</dbReference>
<reference evidence="19" key="1">
    <citation type="journal article" date="2022" name="Microbiol. Resour. Announc.">
        <title>Draft Genome Sequence of a Methanogenic Archaeon from West Spitsbergen Permafrost.</title>
        <authorList>
            <person name="Trubitsyn V."/>
            <person name="Rivkina E."/>
            <person name="Shcherbakova V."/>
        </authorList>
    </citation>
    <scope>NUCLEOTIDE SEQUENCE [LARGE SCALE GENOMIC DNA]</scope>
    <source>
        <strain evidence="19">VT</strain>
    </source>
</reference>
<keyword evidence="9 15" id="KW-0269">Exonuclease</keyword>
<dbReference type="GO" id="GO:0006271">
    <property type="term" value="P:DNA strand elongation involved in DNA replication"/>
    <property type="evidence" value="ECO:0007669"/>
    <property type="project" value="TreeGrafter"/>
</dbReference>
<evidence type="ECO:0000256" key="10">
    <source>
        <dbReference type="ARBA" id="ARBA00022932"/>
    </source>
</evidence>
<dbReference type="InterPro" id="IPR004365">
    <property type="entry name" value="NA-bd_OB_tRNA"/>
</dbReference>
<evidence type="ECO:0000256" key="1">
    <source>
        <dbReference type="ARBA" id="ARBA00000563"/>
    </source>
</evidence>
<dbReference type="Proteomes" id="UP000825933">
    <property type="component" value="Unassembled WGS sequence"/>
</dbReference>
<feature type="domain" description="OB" evidence="16">
    <location>
        <begin position="160"/>
        <end position="217"/>
    </location>
</feature>
<dbReference type="AlphaFoldDB" id="A0A8T5UZN9"/>
<keyword evidence="19" id="KW-1185">Reference proteome</keyword>
<keyword evidence="6 15" id="KW-0235">DNA replication</keyword>
<protein>
    <recommendedName>
        <fullName evidence="15">DNA polymerase II small subunit</fullName>
        <shortName evidence="15">Pol II</shortName>
        <ecNumber evidence="15">2.7.7.7</ecNumber>
    </recommendedName>
    <alternativeName>
        <fullName evidence="15">Exodeoxyribonuclease small subunit</fullName>
        <ecNumber evidence="15">3.1.11.1</ecNumber>
    </alternativeName>
</protein>
<evidence type="ECO:0000256" key="6">
    <source>
        <dbReference type="ARBA" id="ARBA00022705"/>
    </source>
</evidence>
<evidence type="ECO:0000313" key="18">
    <source>
        <dbReference type="EMBL" id="MBZ2165051.1"/>
    </source>
</evidence>
<evidence type="ECO:0000259" key="16">
    <source>
        <dbReference type="Pfam" id="PF01336"/>
    </source>
</evidence>
<organism evidence="18 19">
    <name type="scientific">Methanobacterium spitsbergense</name>
    <dbReference type="NCBI Taxonomy" id="2874285"/>
    <lineage>
        <taxon>Archaea</taxon>
        <taxon>Methanobacteriati</taxon>
        <taxon>Methanobacteriota</taxon>
        <taxon>Methanomada group</taxon>
        <taxon>Methanobacteria</taxon>
        <taxon>Methanobacteriales</taxon>
        <taxon>Methanobacteriaceae</taxon>
        <taxon>Methanobacterium</taxon>
    </lineage>
</organism>
<dbReference type="SUPFAM" id="SSF56300">
    <property type="entry name" value="Metallo-dependent phosphatases"/>
    <property type="match status" value="1"/>
</dbReference>
<evidence type="ECO:0000256" key="3">
    <source>
        <dbReference type="ARBA" id="ARBA00011315"/>
    </source>
</evidence>
<dbReference type="CDD" id="cd07386">
    <property type="entry name" value="MPP_DNA_pol_II_small_archeal_C"/>
    <property type="match status" value="1"/>
</dbReference>
<evidence type="ECO:0000256" key="9">
    <source>
        <dbReference type="ARBA" id="ARBA00022839"/>
    </source>
</evidence>
<dbReference type="GO" id="GO:0003677">
    <property type="term" value="F:DNA binding"/>
    <property type="evidence" value="ECO:0007669"/>
    <property type="project" value="UniProtKB-UniRule"/>
</dbReference>
<comment type="catalytic activity">
    <reaction evidence="1 15">
        <text>Exonucleolytic cleavage in the 3'- to 5'-direction to yield nucleoside 5'-phosphates.</text>
        <dbReference type="EC" id="3.1.11.1"/>
    </reaction>
</comment>
<evidence type="ECO:0000256" key="5">
    <source>
        <dbReference type="ARBA" id="ARBA00022695"/>
    </source>
</evidence>
<keyword evidence="10 15" id="KW-0239">DNA-directed DNA polymerase</keyword>
<comment type="catalytic activity">
    <reaction evidence="14 15">
        <text>DNA(n) + a 2'-deoxyribonucleoside 5'-triphosphate = DNA(n+1) + diphosphate</text>
        <dbReference type="Rhea" id="RHEA:22508"/>
        <dbReference type="Rhea" id="RHEA-COMP:17339"/>
        <dbReference type="Rhea" id="RHEA-COMP:17340"/>
        <dbReference type="ChEBI" id="CHEBI:33019"/>
        <dbReference type="ChEBI" id="CHEBI:61560"/>
        <dbReference type="ChEBI" id="CHEBI:173112"/>
        <dbReference type="EC" id="2.7.7.7"/>
    </reaction>
</comment>
<feature type="domain" description="DNA polymerase alpha/delta/epsilon subunit B" evidence="17">
    <location>
        <begin position="246"/>
        <end position="448"/>
    </location>
</feature>
<dbReference type="GO" id="GO:0006308">
    <property type="term" value="P:DNA catabolic process"/>
    <property type="evidence" value="ECO:0007669"/>
    <property type="project" value="UniProtKB-UniRule"/>
</dbReference>
<evidence type="ECO:0000259" key="17">
    <source>
        <dbReference type="Pfam" id="PF04042"/>
    </source>
</evidence>
<dbReference type="NCBIfam" id="NF003118">
    <property type="entry name" value="PRK04036.1-3"/>
    <property type="match status" value="1"/>
</dbReference>
<comment type="similarity">
    <text evidence="2 15">Belongs to the DNA polymerase delta/II small subunit family.</text>
</comment>
<dbReference type="InterPro" id="IPR029052">
    <property type="entry name" value="Metallo-depent_PP-like"/>
</dbReference>
<evidence type="ECO:0000256" key="2">
    <source>
        <dbReference type="ARBA" id="ARBA00006035"/>
    </source>
</evidence>
<evidence type="ECO:0000256" key="7">
    <source>
        <dbReference type="ARBA" id="ARBA00022722"/>
    </source>
</evidence>
<dbReference type="InterPro" id="IPR011149">
    <property type="entry name" value="Pol2_small_arc"/>
</dbReference>
<proteinExistence type="inferred from homology"/>
<dbReference type="InterPro" id="IPR007185">
    <property type="entry name" value="DNA_pol_a/d/e_bsu"/>
</dbReference>
<dbReference type="CDD" id="cd04490">
    <property type="entry name" value="PolII_SU_OBF"/>
    <property type="match status" value="1"/>
</dbReference>
<dbReference type="EC" id="2.7.7.7" evidence="15"/>
<dbReference type="EC" id="3.1.11.1" evidence="15"/>
<accession>A0A8T5UZN9</accession>
<evidence type="ECO:0000256" key="12">
    <source>
        <dbReference type="ARBA" id="ARBA00023268"/>
    </source>
</evidence>
<dbReference type="GO" id="GO:0008310">
    <property type="term" value="F:single-stranded DNA 3'-5' DNA exonuclease activity"/>
    <property type="evidence" value="ECO:0007669"/>
    <property type="project" value="UniProtKB-EC"/>
</dbReference>
<keyword evidence="4 15" id="KW-0808">Transferase</keyword>
<dbReference type="GO" id="GO:0042575">
    <property type="term" value="C:DNA polymerase complex"/>
    <property type="evidence" value="ECO:0007669"/>
    <property type="project" value="TreeGrafter"/>
</dbReference>
<evidence type="ECO:0000313" key="19">
    <source>
        <dbReference type="Proteomes" id="UP000825933"/>
    </source>
</evidence>
<dbReference type="NCBIfam" id="NF003120">
    <property type="entry name" value="PRK04036.1-5"/>
    <property type="match status" value="1"/>
</dbReference>
<dbReference type="GO" id="GO:0003887">
    <property type="term" value="F:DNA-directed DNA polymerase activity"/>
    <property type="evidence" value="ECO:0007669"/>
    <property type="project" value="UniProtKB-UniRule"/>
</dbReference>
<evidence type="ECO:0000256" key="8">
    <source>
        <dbReference type="ARBA" id="ARBA00022801"/>
    </source>
</evidence>
<dbReference type="PANTHER" id="PTHR10416">
    <property type="entry name" value="DNA POLYMERASE DELTA SUBUNIT 2"/>
    <property type="match status" value="1"/>
</dbReference>
<dbReference type="HAMAP" id="MF_00325">
    <property type="entry name" value="DNApol_II_A_arch"/>
    <property type="match status" value="1"/>
</dbReference>
<keyword evidence="8 15" id="KW-0378">Hydrolase</keyword>
<dbReference type="Pfam" id="PF04042">
    <property type="entry name" value="DNA_pol_E_B"/>
    <property type="match status" value="1"/>
</dbReference>
<comment type="function">
    <text evidence="13 15">Possesses two activities: a DNA synthesis (polymerase) and an exonucleolytic activity that degrades single-stranded DNA in the 3' to 5' direction. Has a template-primer preference which is characteristic of a replicative DNA polymerase.</text>
</comment>
<dbReference type="Pfam" id="PF01336">
    <property type="entry name" value="tRNA_anti-codon"/>
    <property type="match status" value="1"/>
</dbReference>
<sequence length="502" mass="57019">MTDDIILKFTNADLLIDDSAYKKIVEQEHSNQIVDSLIKDLSGSNDNLIFLTEPIVDQYIQKYLSKYDPQNYANQDSDIIEEMYNEINNNKTPRNKLLDVPFDFHVIQDATKKSYTNGEIKDFSAYFNNRFQKIKAMLIKKPGLKDSYPMKDVGVRDDVVNVIGMVNDIRNTKNNHKIMEIEDETGSITVLIHNENHSLFELAESVVKDEVIGVIGSKKGTLVIASDIIHPSVPRIDEKKMDFSAVFISDIHIGSSTFLEDAFKRFVKWINGDFGDEEQRKIANDVRYLVVAGDVVDGIGVYPHQEEELTIKNIYEQYEEAARLLGDINDIKIIIAPGNHDASRLAEPQPAIPENYAADLYKIKNAEFVSNPSLVSLDGLKTLIYHGRSFDDLAMTINGLSHQNSDLIMRELIEKRHLAPIYGERTPLASEFEDHLVIDEIPDIFHTGHVHINAYKKHKGIHMINSGTFQSQTEFQKIYNIMPTCAEVPVLNKGAFKILKFT</sequence>
<comment type="subunit">
    <text evidence="3 15">Heterodimer of a large subunit and a small subunit.</text>
</comment>
<dbReference type="Gene3D" id="3.60.21.50">
    <property type="match status" value="1"/>
</dbReference>
<evidence type="ECO:0000256" key="4">
    <source>
        <dbReference type="ARBA" id="ARBA00022679"/>
    </source>
</evidence>
<dbReference type="RefSeq" id="WP_223790682.1">
    <property type="nucleotide sequence ID" value="NZ_JAIOUQ010000003.1"/>
</dbReference>
<evidence type="ECO:0000256" key="15">
    <source>
        <dbReference type="HAMAP-Rule" id="MF_00325"/>
    </source>
</evidence>
<comment type="caution">
    <text evidence="18">The sequence shown here is derived from an EMBL/GenBank/DDBJ whole genome shotgun (WGS) entry which is preliminary data.</text>
</comment>
<evidence type="ECO:0000256" key="13">
    <source>
        <dbReference type="ARBA" id="ARBA00024817"/>
    </source>
</evidence>
<keyword evidence="5 15" id="KW-0548">Nucleotidyltransferase</keyword>
<keyword evidence="11 15" id="KW-0238">DNA-binding</keyword>
<dbReference type="PANTHER" id="PTHR10416:SF0">
    <property type="entry name" value="DNA POLYMERASE DELTA SUBUNIT 2"/>
    <property type="match status" value="1"/>
</dbReference>
<gene>
    <name evidence="15" type="primary">polB</name>
    <name evidence="18" type="ORF">K8N75_03200</name>
</gene>
<keyword evidence="12 15" id="KW-0511">Multifunctional enzyme</keyword>
<dbReference type="PIRSF" id="PIRSF000803">
    <property type="entry name" value="Arc_Pol2_small"/>
    <property type="match status" value="1"/>
</dbReference>